<name>A0ABM9PBY2_9FLAO</name>
<evidence type="ECO:0000313" key="2">
    <source>
        <dbReference type="EMBL" id="CAL2103095.1"/>
    </source>
</evidence>
<evidence type="ECO:0000313" key="3">
    <source>
        <dbReference type="Proteomes" id="UP001497527"/>
    </source>
</evidence>
<keyword evidence="3" id="KW-1185">Reference proteome</keyword>
<gene>
    <name evidence="2" type="ORF">T190423A01A_30209</name>
</gene>
<dbReference type="EMBL" id="CAXJIO010000012">
    <property type="protein sequence ID" value="CAL2103095.1"/>
    <property type="molecule type" value="Genomic_DNA"/>
</dbReference>
<reference evidence="2 3" key="1">
    <citation type="submission" date="2024-05" db="EMBL/GenBank/DDBJ databases">
        <authorList>
            <person name="Duchaud E."/>
        </authorList>
    </citation>
    <scope>NUCLEOTIDE SEQUENCE [LARGE SCALE GENOMIC DNA]</scope>
    <source>
        <strain evidence="2">Ena-SAMPLE-TAB-13-05-2024-13:56:06:370-140308</strain>
    </source>
</reference>
<protein>
    <submittedName>
        <fullName evidence="2">Uncharacterized protein</fullName>
    </submittedName>
</protein>
<keyword evidence="1" id="KW-1133">Transmembrane helix</keyword>
<organism evidence="2 3">
    <name type="scientific">Tenacibaculum polynesiense</name>
    <dbReference type="NCBI Taxonomy" id="3137857"/>
    <lineage>
        <taxon>Bacteria</taxon>
        <taxon>Pseudomonadati</taxon>
        <taxon>Bacteroidota</taxon>
        <taxon>Flavobacteriia</taxon>
        <taxon>Flavobacteriales</taxon>
        <taxon>Flavobacteriaceae</taxon>
        <taxon>Tenacibaculum</taxon>
    </lineage>
</organism>
<accession>A0ABM9PBY2</accession>
<comment type="caution">
    <text evidence="2">The sequence shown here is derived from an EMBL/GenBank/DDBJ whole genome shotgun (WGS) entry which is preliminary data.</text>
</comment>
<keyword evidence="1" id="KW-0812">Transmembrane</keyword>
<feature type="transmembrane region" description="Helical" evidence="1">
    <location>
        <begin position="20"/>
        <end position="43"/>
    </location>
</feature>
<evidence type="ECO:0000256" key="1">
    <source>
        <dbReference type="SAM" id="Phobius"/>
    </source>
</evidence>
<sequence length="75" mass="9000">MSSFLQAEKSKMINSIRNSLFIHMGVLEYVGLKVLKFTFLLFYKLQRIIIKMINFKDKMLFNAIEQKKTYTIFRV</sequence>
<proteinExistence type="predicted"/>
<keyword evidence="1" id="KW-0472">Membrane</keyword>
<dbReference type="Proteomes" id="UP001497527">
    <property type="component" value="Unassembled WGS sequence"/>
</dbReference>